<organism evidence="1 2">
    <name type="scientific">Brachionus plicatilis</name>
    <name type="common">Marine rotifer</name>
    <name type="synonym">Brachionus muelleri</name>
    <dbReference type="NCBI Taxonomy" id="10195"/>
    <lineage>
        <taxon>Eukaryota</taxon>
        <taxon>Metazoa</taxon>
        <taxon>Spiralia</taxon>
        <taxon>Gnathifera</taxon>
        <taxon>Rotifera</taxon>
        <taxon>Eurotatoria</taxon>
        <taxon>Monogononta</taxon>
        <taxon>Pseudotrocha</taxon>
        <taxon>Ploima</taxon>
        <taxon>Brachionidae</taxon>
        <taxon>Brachionus</taxon>
    </lineage>
</organism>
<evidence type="ECO:0000313" key="2">
    <source>
        <dbReference type="Proteomes" id="UP000276133"/>
    </source>
</evidence>
<accession>A0A3M7SWL5</accession>
<dbReference type="Proteomes" id="UP000276133">
    <property type="component" value="Unassembled WGS sequence"/>
</dbReference>
<proteinExistence type="predicted"/>
<protein>
    <submittedName>
        <fullName evidence="1">Uncharacterized protein</fullName>
    </submittedName>
</protein>
<sequence>MIEIVQMYYLNDIELLSNEWSMDLNFGKFDIMSFSRNQVILNEYVMTYLVNDPVFRKIWEFGFKTTSYGTLKCVLLPQKAIE</sequence>
<gene>
    <name evidence="1" type="ORF">BpHYR1_052392</name>
</gene>
<reference evidence="1 2" key="1">
    <citation type="journal article" date="2018" name="Sci. Rep.">
        <title>Genomic signatures of local adaptation to the degree of environmental predictability in rotifers.</title>
        <authorList>
            <person name="Franch-Gras L."/>
            <person name="Hahn C."/>
            <person name="Garcia-Roger E.M."/>
            <person name="Carmona M.J."/>
            <person name="Serra M."/>
            <person name="Gomez A."/>
        </authorList>
    </citation>
    <scope>NUCLEOTIDE SEQUENCE [LARGE SCALE GENOMIC DNA]</scope>
    <source>
        <strain evidence="1">HYR1</strain>
    </source>
</reference>
<evidence type="ECO:0000313" key="1">
    <source>
        <dbReference type="EMBL" id="RNA40156.1"/>
    </source>
</evidence>
<keyword evidence="2" id="KW-1185">Reference proteome</keyword>
<name>A0A3M7SWL5_BRAPC</name>
<comment type="caution">
    <text evidence="1">The sequence shown here is derived from an EMBL/GenBank/DDBJ whole genome shotgun (WGS) entry which is preliminary data.</text>
</comment>
<dbReference type="AlphaFoldDB" id="A0A3M7SWL5"/>
<dbReference type="EMBL" id="REGN01000668">
    <property type="protein sequence ID" value="RNA40156.1"/>
    <property type="molecule type" value="Genomic_DNA"/>
</dbReference>